<keyword evidence="4" id="KW-0812">Transmembrane</keyword>
<evidence type="ECO:0000313" key="5">
    <source>
        <dbReference type="EMBL" id="EXJ75687.1"/>
    </source>
</evidence>
<accession>W9X5A8</accession>
<keyword evidence="6" id="KW-1185">Reference proteome</keyword>
<comment type="caution">
    <text evidence="5">The sequence shown here is derived from an EMBL/GenBank/DDBJ whole genome shotgun (WGS) entry which is preliminary data.</text>
</comment>
<dbReference type="GO" id="GO:0051999">
    <property type="term" value="P:mannosyl-inositol phosphorylceramide biosynthetic process"/>
    <property type="evidence" value="ECO:0007669"/>
    <property type="project" value="TreeGrafter"/>
</dbReference>
<evidence type="ECO:0000256" key="4">
    <source>
        <dbReference type="SAM" id="Phobius"/>
    </source>
</evidence>
<dbReference type="InterPro" id="IPR051706">
    <property type="entry name" value="Glycosyltransferase_domain"/>
</dbReference>
<dbReference type="RefSeq" id="XP_007739004.1">
    <property type="nucleotide sequence ID" value="XM_007740814.1"/>
</dbReference>
<protein>
    <submittedName>
        <fullName evidence="5">Uncharacterized protein</fullName>
    </submittedName>
</protein>
<gene>
    <name evidence="5" type="ORF">A1O5_00194</name>
</gene>
<dbReference type="PANTHER" id="PTHR32385">
    <property type="entry name" value="MANNOSYL PHOSPHORYLINOSITOL CERAMIDE SYNTHASE"/>
    <property type="match status" value="1"/>
</dbReference>
<dbReference type="InterPro" id="IPR029044">
    <property type="entry name" value="Nucleotide-diphossugar_trans"/>
</dbReference>
<comment type="similarity">
    <text evidence="1">Belongs to the glycosyltransferase 32 family.</text>
</comment>
<evidence type="ECO:0000256" key="1">
    <source>
        <dbReference type="ARBA" id="ARBA00009003"/>
    </source>
</evidence>
<keyword evidence="4" id="KW-1133">Transmembrane helix</keyword>
<dbReference type="EMBL" id="AMGX01000001">
    <property type="protein sequence ID" value="EXJ75687.1"/>
    <property type="molecule type" value="Genomic_DNA"/>
</dbReference>
<dbReference type="GO" id="GO:0000030">
    <property type="term" value="F:mannosyltransferase activity"/>
    <property type="evidence" value="ECO:0007669"/>
    <property type="project" value="TreeGrafter"/>
</dbReference>
<proteinExistence type="inferred from homology"/>
<name>W9X5A8_9EURO</name>
<dbReference type="AlphaFoldDB" id="W9X5A8"/>
<keyword evidence="2" id="KW-0808">Transferase</keyword>
<sequence length="397" mass="45484">MDLNPSPRNGNPLQQLYQSRRSLRWIVFLVLAALAVIYMTGSSYQPYGAASSGDSTGSSTGHKSSTSGFKHTHKKQAKHLSPVDLMKRPISRDLQSMPKLMHQSWSSTELPAKFERWSSLCRQQHPDWEWVLWTDEDNEELVRMHFPWLLKTYLGLPSVIYRADLVRNLYMYMFGGVYADLDIECLRPIDQLLAEYNVTTVSHGKPRPQSTQNMQKSGRKAFFGRMGTDTGSSNSIPNAWMASTPGHPFFLIVLESVMKRMSEEGGDMENVEGITGPGKLYDMINEYTQPESKWAGEALDRHVAKNPTAKQFNPRKGLKHSIEVLPFQYIYPYSWERDGEAFRDVCWATKETFNSERCKQLLATDRWPSYTITYWSHTWTSGGHDDGNVQKLEMSDQ</sequence>
<keyword evidence="4" id="KW-0472">Membrane</keyword>
<dbReference type="Proteomes" id="UP000019471">
    <property type="component" value="Unassembled WGS sequence"/>
</dbReference>
<evidence type="ECO:0000256" key="3">
    <source>
        <dbReference type="SAM" id="MobiDB-lite"/>
    </source>
</evidence>
<reference evidence="5 6" key="1">
    <citation type="submission" date="2013-03" db="EMBL/GenBank/DDBJ databases">
        <title>The Genome Sequence of Cladophialophora psammophila CBS 110553.</title>
        <authorList>
            <consortium name="The Broad Institute Genomics Platform"/>
            <person name="Cuomo C."/>
            <person name="de Hoog S."/>
            <person name="Gorbushina A."/>
            <person name="Walker B."/>
            <person name="Young S.K."/>
            <person name="Zeng Q."/>
            <person name="Gargeya S."/>
            <person name="Fitzgerald M."/>
            <person name="Haas B."/>
            <person name="Abouelleil A."/>
            <person name="Allen A.W."/>
            <person name="Alvarado L."/>
            <person name="Arachchi H.M."/>
            <person name="Berlin A.M."/>
            <person name="Chapman S.B."/>
            <person name="Gainer-Dewar J."/>
            <person name="Goldberg J."/>
            <person name="Griggs A."/>
            <person name="Gujja S."/>
            <person name="Hansen M."/>
            <person name="Howarth C."/>
            <person name="Imamovic A."/>
            <person name="Ireland A."/>
            <person name="Larimer J."/>
            <person name="McCowan C."/>
            <person name="Murphy C."/>
            <person name="Pearson M."/>
            <person name="Poon T.W."/>
            <person name="Priest M."/>
            <person name="Roberts A."/>
            <person name="Saif S."/>
            <person name="Shea T."/>
            <person name="Sisk P."/>
            <person name="Sykes S."/>
            <person name="Wortman J."/>
            <person name="Nusbaum C."/>
            <person name="Birren B."/>
        </authorList>
    </citation>
    <scope>NUCLEOTIDE SEQUENCE [LARGE SCALE GENOMIC DNA]</scope>
    <source>
        <strain evidence="5 6">CBS 110553</strain>
    </source>
</reference>
<dbReference type="GO" id="GO:0016020">
    <property type="term" value="C:membrane"/>
    <property type="evidence" value="ECO:0007669"/>
    <property type="project" value="GOC"/>
</dbReference>
<dbReference type="InterPro" id="IPR007577">
    <property type="entry name" value="GlycoTrfase_DXD_sugar-bd_CS"/>
</dbReference>
<organism evidence="5 6">
    <name type="scientific">Cladophialophora psammophila CBS 110553</name>
    <dbReference type="NCBI Taxonomy" id="1182543"/>
    <lineage>
        <taxon>Eukaryota</taxon>
        <taxon>Fungi</taxon>
        <taxon>Dikarya</taxon>
        <taxon>Ascomycota</taxon>
        <taxon>Pezizomycotina</taxon>
        <taxon>Eurotiomycetes</taxon>
        <taxon>Chaetothyriomycetidae</taxon>
        <taxon>Chaetothyriales</taxon>
        <taxon>Herpotrichiellaceae</taxon>
        <taxon>Cladophialophora</taxon>
    </lineage>
</organism>
<feature type="region of interest" description="Disordered" evidence="3">
    <location>
        <begin position="49"/>
        <end position="80"/>
    </location>
</feature>
<feature type="compositionally biased region" description="Low complexity" evidence="3">
    <location>
        <begin position="51"/>
        <end position="68"/>
    </location>
</feature>
<dbReference type="Pfam" id="PF04488">
    <property type="entry name" value="Gly_transf_sug"/>
    <property type="match status" value="1"/>
</dbReference>
<dbReference type="HOGENOM" id="CLU_051866_1_1_1"/>
<evidence type="ECO:0000313" key="6">
    <source>
        <dbReference type="Proteomes" id="UP000019471"/>
    </source>
</evidence>
<feature type="transmembrane region" description="Helical" evidence="4">
    <location>
        <begin position="23"/>
        <end position="41"/>
    </location>
</feature>
<dbReference type="OrthoDB" id="409543at2759"/>
<dbReference type="eggNOG" id="ENOG502S7B8">
    <property type="taxonomic scope" value="Eukaryota"/>
</dbReference>
<dbReference type="Gene3D" id="3.90.550.20">
    <property type="match status" value="1"/>
</dbReference>
<dbReference type="STRING" id="1182543.W9X5A8"/>
<dbReference type="GeneID" id="19184931"/>
<evidence type="ECO:0000256" key="2">
    <source>
        <dbReference type="ARBA" id="ARBA00022679"/>
    </source>
</evidence>
<dbReference type="PANTHER" id="PTHR32385:SF23">
    <property type="entry name" value="NUCLEOTIDE-DIPHOSPHO-SUGAR TRANSFERASE"/>
    <property type="match status" value="1"/>
</dbReference>
<dbReference type="SUPFAM" id="SSF53448">
    <property type="entry name" value="Nucleotide-diphospho-sugar transferases"/>
    <property type="match status" value="1"/>
</dbReference>